<evidence type="ECO:0000313" key="2">
    <source>
        <dbReference type="Proteomes" id="UP000199672"/>
    </source>
</evidence>
<sequence>MKKILVLFLFLANITYSQTKKETLVGNWSATDNKGIKNKMVFSNDDFVSMTINGEFIDGKNFVVKGGKNNGQKGTLKYEIDESTVPMKMDIIASAIEKGKAVEKGRLLAILDFINNDEIKINISLNQNRASEFNEANEDSTILLQREK</sequence>
<dbReference type="Proteomes" id="UP000199672">
    <property type="component" value="Unassembled WGS sequence"/>
</dbReference>
<name>A0A1I1NAA5_9FLAO</name>
<dbReference type="STRING" id="739143.SAMN05216297_10368"/>
<evidence type="ECO:0000313" key="1">
    <source>
        <dbReference type="EMBL" id="SFC92398.1"/>
    </source>
</evidence>
<organism evidence="1 2">
    <name type="scientific">Flavobacterium phragmitis</name>
    <dbReference type="NCBI Taxonomy" id="739143"/>
    <lineage>
        <taxon>Bacteria</taxon>
        <taxon>Pseudomonadati</taxon>
        <taxon>Bacteroidota</taxon>
        <taxon>Flavobacteriia</taxon>
        <taxon>Flavobacteriales</taxon>
        <taxon>Flavobacteriaceae</taxon>
        <taxon>Flavobacterium</taxon>
    </lineage>
</organism>
<accession>A0A1I1NAA5</accession>
<protein>
    <submittedName>
        <fullName evidence="1">Uncharacterized protein</fullName>
    </submittedName>
</protein>
<keyword evidence="2" id="KW-1185">Reference proteome</keyword>
<dbReference type="AlphaFoldDB" id="A0A1I1NAA5"/>
<dbReference type="EMBL" id="FOMH01000003">
    <property type="protein sequence ID" value="SFC92398.1"/>
    <property type="molecule type" value="Genomic_DNA"/>
</dbReference>
<proteinExistence type="predicted"/>
<dbReference type="RefSeq" id="WP_091491672.1">
    <property type="nucleotide sequence ID" value="NZ_FOMH01000003.1"/>
</dbReference>
<dbReference type="OrthoDB" id="1366248at2"/>
<reference evidence="2" key="1">
    <citation type="submission" date="2016-10" db="EMBL/GenBank/DDBJ databases">
        <authorList>
            <person name="Varghese N."/>
            <person name="Submissions S."/>
        </authorList>
    </citation>
    <scope>NUCLEOTIDE SEQUENCE [LARGE SCALE GENOMIC DNA]</scope>
    <source>
        <strain evidence="2">CGMCC 1.10370</strain>
    </source>
</reference>
<gene>
    <name evidence="1" type="ORF">SAMN05216297_10368</name>
</gene>